<keyword evidence="4" id="KW-0186">Copper</keyword>
<keyword evidence="10" id="KW-1185">Reference proteome</keyword>
<dbReference type="RefSeq" id="WP_253528554.1">
    <property type="nucleotide sequence ID" value="NZ_JAMZEL010000005.1"/>
</dbReference>
<feature type="domain" description="ThuA-like" evidence="7">
    <location>
        <begin position="48"/>
        <end position="249"/>
    </location>
</feature>
<dbReference type="Pfam" id="PF06283">
    <property type="entry name" value="ThuA"/>
    <property type="match status" value="1"/>
</dbReference>
<sequence length="1270" mass="140530">MKRLLPIVLLAILTWQCATQKPNVGKVSNLADVTADVTPRRLEILFLGDNGHHRPIERVPAIMSALGSKGINFTYSDQLEDLNPTNLAKYDGVLLYANWDTISKPQERALVDYIASGKGFIPVHCASYCFRNSDELVKIMGGQFWRHTWDTIRPVWTNPNHPAIMGVKQFKTLDETYLHSKLQPDNLVLTEREIQPDQYKDKPNAKTEPYTWVRTHGKGRIFYTAYGHDDRTWSQPEFMKMLEKGIRWAVGDQAVKNLDALDPLPFTYKEAKLPNYEKRPGPQLQQNAVTPEQSMKHIQVPADFTLELFAAEPNVMHPIAMSWDERGRLYVLITKDYPNERKDTGGTDYILICEDTDKDGKADKFTRFAEGLSIPTGMVFANGGLIVSQAPHMLFLKDTNGDDKADEKKILFSGFGTGDTHAGPSNLHYGFDNWIWGCVGYSGFEGKLKDNTDSLKFGQAFFRFKPDGSKMEWMTSTSNNTWGMAFNEAGDVFGSTANNSHGWYMAIPHRYFTGNTGMGRDNGSRGTDTHKDMKPITPRIRQVDVFGGFTAAAGHNFYTARAFPKKYWNQIAFVAEPTGHVLHQNQMVKKGTDYEDKEAFNLMAGADEWFSPVFAEVGPDGAVWVADWYSFIIQHNPTPQGFGNGKGNAYDTDLRDYTHGRIYRVGYKQAPAYTPISLSKDRPAELVAALKNSNMFWRNHAQRMLVERGNKDVVPQLIALVNDTSVDEIGLNPAAIHALWALEGLGAMNDESVLKAVTSALKHPSAAVRKNAVQILPPTAATAQVLLANNTLNDKEPLVVLNSLLKFSETPLTPEAEKTILARFESSNEADDRWLPDAFSIILNAHGGKLMKAYLAKRTVGMKAEVAPSHGGPSHGKASAPMNHDHSAMHGPNAAPPQASTTNHAAHAATKPDFAITNITTTPAQPFVREYAAIAIEITNKGTAIPKETVPVVKVQIEGLGLKINLVSYQLKNGIGAGETIQLVESNNGPWVGRMGFTAEQAGKLRISASIDPDNLISEEDDVKNNSFAKTFEVKRPAKLSDFALERAARSYASSTVSPDSVIALIVKANTLDSEARYAVLKGIVNGWNPRRKVTTNDANKMLLVSTKETISEDLKAKFTGIVESFGANALVPVDPNLQVIKIKSIKEAMKFDIKEFTVIAGKPVELVFENPDAMQHNLVIIKPKSTDIVGNAADKMITQKDAAEKNYVPNLPQVIAFTPLVNPDQTYRLTFTAPTEPGNYPYICTFPGHWRLMSGVMKVVKEEVKTTSK</sequence>
<feature type="domain" description="Blue (type 1) copper" evidence="6">
    <location>
        <begin position="1142"/>
        <end position="1260"/>
    </location>
</feature>
<dbReference type="PROSITE" id="PS00196">
    <property type="entry name" value="COPPER_BLUE"/>
    <property type="match status" value="1"/>
</dbReference>
<dbReference type="SUPFAM" id="SSF49503">
    <property type="entry name" value="Cupredoxins"/>
    <property type="match status" value="1"/>
</dbReference>
<evidence type="ECO:0000256" key="3">
    <source>
        <dbReference type="ARBA" id="ARBA00022982"/>
    </source>
</evidence>
<keyword evidence="2" id="KW-0479">Metal-binding</keyword>
<dbReference type="InterPro" id="IPR016024">
    <property type="entry name" value="ARM-type_fold"/>
</dbReference>
<dbReference type="Pfam" id="PF00127">
    <property type="entry name" value="Copper-bind"/>
    <property type="match status" value="1"/>
</dbReference>
<reference evidence="9 10" key="1">
    <citation type="submission" date="2022-06" db="EMBL/GenBank/DDBJ databases">
        <title>Runella sp. S5 genome sequencing.</title>
        <authorList>
            <person name="Park S."/>
        </authorList>
    </citation>
    <scope>NUCLEOTIDE SEQUENCE [LARGE SCALE GENOMIC DNA]</scope>
    <source>
        <strain evidence="9 10">S5</strain>
    </source>
</reference>
<dbReference type="PANTHER" id="PTHR33546:SF1">
    <property type="entry name" value="LARGE, MULTIFUNCTIONAL SECRETED PROTEIN"/>
    <property type="match status" value="1"/>
</dbReference>
<dbReference type="SUPFAM" id="SSF48371">
    <property type="entry name" value="ARM repeat"/>
    <property type="match status" value="1"/>
</dbReference>
<dbReference type="InterPro" id="IPR011041">
    <property type="entry name" value="Quinoprot_gluc/sorb_DH_b-prop"/>
</dbReference>
<evidence type="ECO:0000256" key="1">
    <source>
        <dbReference type="ARBA" id="ARBA00022448"/>
    </source>
</evidence>
<dbReference type="Proteomes" id="UP001204772">
    <property type="component" value="Unassembled WGS sequence"/>
</dbReference>
<dbReference type="Pfam" id="PF23500">
    <property type="entry name" value="DUF7133"/>
    <property type="match status" value="1"/>
</dbReference>
<proteinExistence type="predicted"/>
<dbReference type="EMBL" id="JAMZEL010000005">
    <property type="protein sequence ID" value="MCP1383544.1"/>
    <property type="molecule type" value="Genomic_DNA"/>
</dbReference>
<keyword evidence="1" id="KW-0813">Transport</keyword>
<dbReference type="InterPro" id="IPR013783">
    <property type="entry name" value="Ig-like_fold"/>
</dbReference>
<dbReference type="SUPFAM" id="SSF50952">
    <property type="entry name" value="Soluble quinoprotein glucose dehydrogenase"/>
    <property type="match status" value="1"/>
</dbReference>
<keyword evidence="3" id="KW-0249">Electron transport</keyword>
<dbReference type="InterPro" id="IPR011042">
    <property type="entry name" value="6-blade_b-propeller_TolB-like"/>
</dbReference>
<accession>A0ABT1FP46</accession>
<dbReference type="Gene3D" id="3.40.50.880">
    <property type="match status" value="1"/>
</dbReference>
<comment type="caution">
    <text evidence="9">The sequence shown here is derived from an EMBL/GenBank/DDBJ whole genome shotgun (WGS) entry which is preliminary data.</text>
</comment>
<dbReference type="InterPro" id="IPR013428">
    <property type="entry name" value="Membrane-bound_put_N"/>
</dbReference>
<gene>
    <name evidence="9" type="ORF">NCI00_13955</name>
</gene>
<feature type="region of interest" description="Disordered" evidence="5">
    <location>
        <begin position="865"/>
        <end position="907"/>
    </location>
</feature>
<evidence type="ECO:0000256" key="2">
    <source>
        <dbReference type="ARBA" id="ARBA00022723"/>
    </source>
</evidence>
<organism evidence="9 10">
    <name type="scientific">Runella salmonicolor</name>
    <dbReference type="NCBI Taxonomy" id="2950278"/>
    <lineage>
        <taxon>Bacteria</taxon>
        <taxon>Pseudomonadati</taxon>
        <taxon>Bacteroidota</taxon>
        <taxon>Cytophagia</taxon>
        <taxon>Cytophagales</taxon>
        <taxon>Spirosomataceae</taxon>
        <taxon>Runella</taxon>
    </lineage>
</organism>
<dbReference type="InterPro" id="IPR029062">
    <property type="entry name" value="Class_I_gatase-like"/>
</dbReference>
<evidence type="ECO:0000256" key="4">
    <source>
        <dbReference type="ARBA" id="ARBA00023008"/>
    </source>
</evidence>
<evidence type="ECO:0000256" key="5">
    <source>
        <dbReference type="SAM" id="MobiDB-lite"/>
    </source>
</evidence>
<dbReference type="NCBIfam" id="TIGR02604">
    <property type="entry name" value="Piru_Ver_Nterm"/>
    <property type="match status" value="1"/>
</dbReference>
<name>A0ABT1FP46_9BACT</name>
<evidence type="ECO:0000259" key="6">
    <source>
        <dbReference type="Pfam" id="PF00127"/>
    </source>
</evidence>
<dbReference type="SUPFAM" id="SSF52317">
    <property type="entry name" value="Class I glutamine amidotransferase-like"/>
    <property type="match status" value="1"/>
</dbReference>
<dbReference type="InterPro" id="IPR011989">
    <property type="entry name" value="ARM-like"/>
</dbReference>
<evidence type="ECO:0000313" key="10">
    <source>
        <dbReference type="Proteomes" id="UP001204772"/>
    </source>
</evidence>
<evidence type="ECO:0000313" key="9">
    <source>
        <dbReference type="EMBL" id="MCP1383544.1"/>
    </source>
</evidence>
<dbReference type="InterPro" id="IPR029010">
    <property type="entry name" value="ThuA-like"/>
</dbReference>
<dbReference type="InterPro" id="IPR008972">
    <property type="entry name" value="Cupredoxin"/>
</dbReference>
<dbReference type="InterPro" id="IPR028871">
    <property type="entry name" value="BlueCu_1_BS"/>
</dbReference>
<dbReference type="InterPro" id="IPR000923">
    <property type="entry name" value="BlueCu_1"/>
</dbReference>
<dbReference type="PANTHER" id="PTHR33546">
    <property type="entry name" value="LARGE, MULTIFUNCTIONAL SECRETED PROTEIN-RELATED"/>
    <property type="match status" value="1"/>
</dbReference>
<dbReference type="Gene3D" id="2.60.40.420">
    <property type="entry name" value="Cupredoxins - blue copper proteins"/>
    <property type="match status" value="1"/>
</dbReference>
<feature type="domain" description="DUF7133" evidence="8">
    <location>
        <begin position="291"/>
        <end position="668"/>
    </location>
</feature>
<dbReference type="Gene3D" id="1.25.10.10">
    <property type="entry name" value="Leucine-rich Repeat Variant"/>
    <property type="match status" value="1"/>
</dbReference>
<evidence type="ECO:0000259" key="8">
    <source>
        <dbReference type="Pfam" id="PF23500"/>
    </source>
</evidence>
<evidence type="ECO:0000259" key="7">
    <source>
        <dbReference type="Pfam" id="PF06283"/>
    </source>
</evidence>
<protein>
    <submittedName>
        <fullName evidence="9">ThuA domain-containing protein</fullName>
    </submittedName>
</protein>
<dbReference type="InterPro" id="IPR055557">
    <property type="entry name" value="DUF7133"/>
</dbReference>
<dbReference type="Gene3D" id="2.120.10.30">
    <property type="entry name" value="TolB, C-terminal domain"/>
    <property type="match status" value="1"/>
</dbReference>
<dbReference type="Gene3D" id="2.60.40.10">
    <property type="entry name" value="Immunoglobulins"/>
    <property type="match status" value="1"/>
</dbReference>
<dbReference type="CDD" id="cd04233">
    <property type="entry name" value="Auracyanin"/>
    <property type="match status" value="1"/>
</dbReference>